<feature type="domain" description="HTH merR-type" evidence="5">
    <location>
        <begin position="4"/>
        <end position="72"/>
    </location>
</feature>
<dbReference type="PANTHER" id="PTHR30204">
    <property type="entry name" value="REDOX-CYCLING DRUG-SENSING TRANSCRIPTIONAL ACTIVATOR SOXR"/>
    <property type="match status" value="1"/>
</dbReference>
<dbReference type="SMART" id="SM00422">
    <property type="entry name" value="HTH_MERR"/>
    <property type="match status" value="1"/>
</dbReference>
<reference evidence="6" key="2">
    <citation type="submission" date="2021-04" db="EMBL/GenBank/DDBJ databases">
        <authorList>
            <person name="Dong X."/>
        </authorList>
    </citation>
    <scope>NUCLEOTIDE SEQUENCE</scope>
    <source>
        <strain evidence="6">ZWT</strain>
    </source>
</reference>
<evidence type="ECO:0000256" key="3">
    <source>
        <dbReference type="ARBA" id="ARBA00023125"/>
    </source>
</evidence>
<proteinExistence type="predicted"/>
<keyword evidence="6" id="KW-0808">Transferase</keyword>
<keyword evidence="2" id="KW-0805">Transcription regulation</keyword>
<organism evidence="6 7">
    <name type="scientific">Oceanirhabdus seepicola</name>
    <dbReference type="NCBI Taxonomy" id="2828781"/>
    <lineage>
        <taxon>Bacteria</taxon>
        <taxon>Bacillati</taxon>
        <taxon>Bacillota</taxon>
        <taxon>Clostridia</taxon>
        <taxon>Eubacteriales</taxon>
        <taxon>Clostridiaceae</taxon>
        <taxon>Oceanirhabdus</taxon>
    </lineage>
</organism>
<dbReference type="Gene3D" id="3.40.50.150">
    <property type="entry name" value="Vaccinia Virus protein VP39"/>
    <property type="match status" value="1"/>
</dbReference>
<evidence type="ECO:0000259" key="5">
    <source>
        <dbReference type="PROSITE" id="PS50937"/>
    </source>
</evidence>
<dbReference type="GO" id="GO:0032259">
    <property type="term" value="P:methylation"/>
    <property type="evidence" value="ECO:0007669"/>
    <property type="project" value="UniProtKB-KW"/>
</dbReference>
<dbReference type="AlphaFoldDB" id="A0A9J6P836"/>
<dbReference type="Proteomes" id="UP001056429">
    <property type="component" value="Unassembled WGS sequence"/>
</dbReference>
<accession>A0A9J6P836</accession>
<dbReference type="InterPro" id="IPR041698">
    <property type="entry name" value="Methyltransf_25"/>
</dbReference>
<dbReference type="GO" id="GO:0008168">
    <property type="term" value="F:methyltransferase activity"/>
    <property type="evidence" value="ECO:0007669"/>
    <property type="project" value="UniProtKB-KW"/>
</dbReference>
<dbReference type="SUPFAM" id="SSF53335">
    <property type="entry name" value="S-adenosyl-L-methionine-dependent methyltransferases"/>
    <property type="match status" value="1"/>
</dbReference>
<dbReference type="RefSeq" id="WP_250861340.1">
    <property type="nucleotide sequence ID" value="NZ_JAGSOJ010000005.1"/>
</dbReference>
<gene>
    <name evidence="6" type="ORF">KDK92_20830</name>
</gene>
<dbReference type="CDD" id="cd00592">
    <property type="entry name" value="HTH_MerR-like"/>
    <property type="match status" value="1"/>
</dbReference>
<name>A0A9J6P836_9CLOT</name>
<dbReference type="CDD" id="cd02440">
    <property type="entry name" value="AdoMet_MTases"/>
    <property type="match status" value="1"/>
</dbReference>
<evidence type="ECO:0000313" key="6">
    <source>
        <dbReference type="EMBL" id="MCM1992174.1"/>
    </source>
</evidence>
<dbReference type="InterPro" id="IPR000551">
    <property type="entry name" value="MerR-type_HTH_dom"/>
</dbReference>
<comment type="caution">
    <text evidence="6">The sequence shown here is derived from an EMBL/GenBank/DDBJ whole genome shotgun (WGS) entry which is preliminary data.</text>
</comment>
<dbReference type="InterPro" id="IPR047057">
    <property type="entry name" value="MerR_fam"/>
</dbReference>
<dbReference type="SUPFAM" id="SSF46955">
    <property type="entry name" value="Putative DNA-binding domain"/>
    <property type="match status" value="1"/>
</dbReference>
<dbReference type="EMBL" id="JAGSOJ010000005">
    <property type="protein sequence ID" value="MCM1992174.1"/>
    <property type="molecule type" value="Genomic_DNA"/>
</dbReference>
<dbReference type="PANTHER" id="PTHR30204:SF69">
    <property type="entry name" value="MERR-FAMILY TRANSCRIPTIONAL REGULATOR"/>
    <property type="match status" value="1"/>
</dbReference>
<dbReference type="InterPro" id="IPR029063">
    <property type="entry name" value="SAM-dependent_MTases_sf"/>
</dbReference>
<dbReference type="GO" id="GO:0003677">
    <property type="term" value="F:DNA binding"/>
    <property type="evidence" value="ECO:0007669"/>
    <property type="project" value="UniProtKB-KW"/>
</dbReference>
<dbReference type="Pfam" id="PF13649">
    <property type="entry name" value="Methyltransf_25"/>
    <property type="match status" value="1"/>
</dbReference>
<keyword evidence="3" id="KW-0238">DNA-binding</keyword>
<protein>
    <submittedName>
        <fullName evidence="6">Methyltransferase domain-containing protein</fullName>
    </submittedName>
</protein>
<dbReference type="PROSITE" id="PS50937">
    <property type="entry name" value="HTH_MERR_2"/>
    <property type="match status" value="1"/>
</dbReference>
<dbReference type="GO" id="GO:0003700">
    <property type="term" value="F:DNA-binding transcription factor activity"/>
    <property type="evidence" value="ECO:0007669"/>
    <property type="project" value="InterPro"/>
</dbReference>
<sequence length="347" mass="41075">MSKKYNVKEVAEVFKIPANKLRFYEKKGLMNPERGENNYRYYYEEDFIRIQTILMYRALNLPVENIKDLLDNADKDNVLDHFYKQWEAVNNNIHRMRDVKNSLEQIMDSIYEGNNDGFVAGIIKSSQELNHIQETRDNWKDKWNFDSWAKRYDKDVNKDIGKLKLYKNYDELLDSVYLKAVEGMGQADSILDIGVGTGNLSNRFLEKGYSVTGVDQSREMMNVAKNKYPKLKLRLGEFLKLPFDNDSFDCIVTTYAFHHLNDEEKKLGIKEMMRVLKEDGSIVIGDMMFEDEDSRREIFDRYTKEQIEEIEDEYYSNISVLREAFQKYGKIVDVQRIDELIYMVCVH</sequence>
<evidence type="ECO:0000256" key="4">
    <source>
        <dbReference type="ARBA" id="ARBA00023163"/>
    </source>
</evidence>
<reference evidence="6" key="1">
    <citation type="journal article" date="2021" name="mSystems">
        <title>Bacteria and Archaea Synergistically Convert Glycine Betaine to Biogenic Methane in the Formosa Cold Seep of the South China Sea.</title>
        <authorList>
            <person name="Li L."/>
            <person name="Zhang W."/>
            <person name="Zhang S."/>
            <person name="Song L."/>
            <person name="Sun Q."/>
            <person name="Zhang H."/>
            <person name="Xiang H."/>
            <person name="Dong X."/>
        </authorList>
    </citation>
    <scope>NUCLEOTIDE SEQUENCE</scope>
    <source>
        <strain evidence="6">ZWT</strain>
    </source>
</reference>
<keyword evidence="1" id="KW-0678">Repressor</keyword>
<dbReference type="Pfam" id="PF13411">
    <property type="entry name" value="MerR_1"/>
    <property type="match status" value="1"/>
</dbReference>
<keyword evidence="6" id="KW-0489">Methyltransferase</keyword>
<dbReference type="InterPro" id="IPR009061">
    <property type="entry name" value="DNA-bd_dom_put_sf"/>
</dbReference>
<keyword evidence="7" id="KW-1185">Reference proteome</keyword>
<evidence type="ECO:0000313" key="7">
    <source>
        <dbReference type="Proteomes" id="UP001056429"/>
    </source>
</evidence>
<dbReference type="Gene3D" id="1.10.1660.10">
    <property type="match status" value="1"/>
</dbReference>
<evidence type="ECO:0000256" key="2">
    <source>
        <dbReference type="ARBA" id="ARBA00023015"/>
    </source>
</evidence>
<evidence type="ECO:0000256" key="1">
    <source>
        <dbReference type="ARBA" id="ARBA00022491"/>
    </source>
</evidence>
<keyword evidence="4" id="KW-0804">Transcription</keyword>